<dbReference type="EMBL" id="JAIWYP010000003">
    <property type="protein sequence ID" value="KAH3851290.1"/>
    <property type="molecule type" value="Genomic_DNA"/>
</dbReference>
<name>A0A9D4L4H3_DREPO</name>
<protein>
    <submittedName>
        <fullName evidence="1">Uncharacterized protein</fullName>
    </submittedName>
</protein>
<dbReference type="Proteomes" id="UP000828390">
    <property type="component" value="Unassembled WGS sequence"/>
</dbReference>
<reference evidence="1" key="2">
    <citation type="submission" date="2020-11" db="EMBL/GenBank/DDBJ databases">
        <authorList>
            <person name="McCartney M.A."/>
            <person name="Auch B."/>
            <person name="Kono T."/>
            <person name="Mallez S."/>
            <person name="Becker A."/>
            <person name="Gohl D.M."/>
            <person name="Silverstein K.A.T."/>
            <person name="Koren S."/>
            <person name="Bechman K.B."/>
            <person name="Herman A."/>
            <person name="Abrahante J.E."/>
            <person name="Garbe J."/>
        </authorList>
    </citation>
    <scope>NUCLEOTIDE SEQUENCE</scope>
    <source>
        <strain evidence="1">Duluth1</strain>
        <tissue evidence="1">Whole animal</tissue>
    </source>
</reference>
<evidence type="ECO:0000313" key="1">
    <source>
        <dbReference type="EMBL" id="KAH3851290.1"/>
    </source>
</evidence>
<accession>A0A9D4L4H3</accession>
<evidence type="ECO:0000313" key="2">
    <source>
        <dbReference type="Proteomes" id="UP000828390"/>
    </source>
</evidence>
<keyword evidence="2" id="KW-1185">Reference proteome</keyword>
<reference evidence="1" key="1">
    <citation type="journal article" date="2019" name="bioRxiv">
        <title>The Genome of the Zebra Mussel, Dreissena polymorpha: A Resource for Invasive Species Research.</title>
        <authorList>
            <person name="McCartney M.A."/>
            <person name="Auch B."/>
            <person name="Kono T."/>
            <person name="Mallez S."/>
            <person name="Zhang Y."/>
            <person name="Obille A."/>
            <person name="Becker A."/>
            <person name="Abrahante J.E."/>
            <person name="Garbe J."/>
            <person name="Badalamenti J.P."/>
            <person name="Herman A."/>
            <person name="Mangelson H."/>
            <person name="Liachko I."/>
            <person name="Sullivan S."/>
            <person name="Sone E.D."/>
            <person name="Koren S."/>
            <person name="Silverstein K.A.T."/>
            <person name="Beckman K.B."/>
            <person name="Gohl D.M."/>
        </authorList>
    </citation>
    <scope>NUCLEOTIDE SEQUENCE</scope>
    <source>
        <strain evidence="1">Duluth1</strain>
        <tissue evidence="1">Whole animal</tissue>
    </source>
</reference>
<comment type="caution">
    <text evidence="1">The sequence shown here is derived from an EMBL/GenBank/DDBJ whole genome shotgun (WGS) entry which is preliminary data.</text>
</comment>
<organism evidence="1 2">
    <name type="scientific">Dreissena polymorpha</name>
    <name type="common">Zebra mussel</name>
    <name type="synonym">Mytilus polymorpha</name>
    <dbReference type="NCBI Taxonomy" id="45954"/>
    <lineage>
        <taxon>Eukaryota</taxon>
        <taxon>Metazoa</taxon>
        <taxon>Spiralia</taxon>
        <taxon>Lophotrochozoa</taxon>
        <taxon>Mollusca</taxon>
        <taxon>Bivalvia</taxon>
        <taxon>Autobranchia</taxon>
        <taxon>Heteroconchia</taxon>
        <taxon>Euheterodonta</taxon>
        <taxon>Imparidentia</taxon>
        <taxon>Neoheterodontei</taxon>
        <taxon>Myida</taxon>
        <taxon>Dreissenoidea</taxon>
        <taxon>Dreissenidae</taxon>
        <taxon>Dreissena</taxon>
    </lineage>
</organism>
<proteinExistence type="predicted"/>
<gene>
    <name evidence="1" type="ORF">DPMN_093770</name>
</gene>
<dbReference type="AlphaFoldDB" id="A0A9D4L4H3"/>
<sequence>MKGLPRVFHNQTGHRCLRNNHQSAKRLLTLTFPVPSETESSRDFGSSTTISALAKIWLFHLTSNRRCKKRPTSLRTAQRGWASQSK</sequence>